<reference evidence="1 2" key="1">
    <citation type="submission" date="2024-01" db="EMBL/GenBank/DDBJ databases">
        <title>The complete chloroplast genome sequence of Lithospermum erythrorhizon: insights into the phylogenetic relationship among Boraginaceae species and the maternal lineages of purple gromwells.</title>
        <authorList>
            <person name="Okada T."/>
            <person name="Watanabe K."/>
        </authorList>
    </citation>
    <scope>NUCLEOTIDE SEQUENCE [LARGE SCALE GENOMIC DNA]</scope>
</reference>
<protein>
    <submittedName>
        <fullName evidence="1">Uncharacterized protein</fullName>
    </submittedName>
</protein>
<sequence length="116" mass="12823">MEIQNLKQRLSTFFGGLGPDGSGEVIFRYGGEQYQVIVQKRIIGIGWTRFVAKAQLTTGIKLLLVHSADRIISVLLFKDGIDLNLIWGSSGPGQVHTCLIKVVTLPITVESEIRRT</sequence>
<accession>A0AAV3PIE6</accession>
<name>A0AAV3PIE6_LITER</name>
<comment type="caution">
    <text evidence="1">The sequence shown here is derived from an EMBL/GenBank/DDBJ whole genome shotgun (WGS) entry which is preliminary data.</text>
</comment>
<evidence type="ECO:0000313" key="1">
    <source>
        <dbReference type="EMBL" id="GAA0150456.1"/>
    </source>
</evidence>
<dbReference type="AlphaFoldDB" id="A0AAV3PIE6"/>
<gene>
    <name evidence="1" type="ORF">LIER_09395</name>
</gene>
<organism evidence="1 2">
    <name type="scientific">Lithospermum erythrorhizon</name>
    <name type="common">Purple gromwell</name>
    <name type="synonym">Lithospermum officinale var. erythrorhizon</name>
    <dbReference type="NCBI Taxonomy" id="34254"/>
    <lineage>
        <taxon>Eukaryota</taxon>
        <taxon>Viridiplantae</taxon>
        <taxon>Streptophyta</taxon>
        <taxon>Embryophyta</taxon>
        <taxon>Tracheophyta</taxon>
        <taxon>Spermatophyta</taxon>
        <taxon>Magnoliopsida</taxon>
        <taxon>eudicotyledons</taxon>
        <taxon>Gunneridae</taxon>
        <taxon>Pentapetalae</taxon>
        <taxon>asterids</taxon>
        <taxon>lamiids</taxon>
        <taxon>Boraginales</taxon>
        <taxon>Boraginaceae</taxon>
        <taxon>Boraginoideae</taxon>
        <taxon>Lithospermeae</taxon>
        <taxon>Lithospermum</taxon>
    </lineage>
</organism>
<evidence type="ECO:0000313" key="2">
    <source>
        <dbReference type="Proteomes" id="UP001454036"/>
    </source>
</evidence>
<dbReference type="Proteomes" id="UP001454036">
    <property type="component" value="Unassembled WGS sequence"/>
</dbReference>
<proteinExistence type="predicted"/>
<keyword evidence="2" id="KW-1185">Reference proteome</keyword>
<dbReference type="EMBL" id="BAABME010001595">
    <property type="protein sequence ID" value="GAA0150456.1"/>
    <property type="molecule type" value="Genomic_DNA"/>
</dbReference>